<dbReference type="RefSeq" id="WP_022789790.1">
    <property type="nucleotide sequence ID" value="NZ_UHFX01000003.1"/>
</dbReference>
<name>A0A380LNK1_9FIRM</name>
<evidence type="ECO:0000313" key="2">
    <source>
        <dbReference type="Proteomes" id="UP000255523"/>
    </source>
</evidence>
<protein>
    <submittedName>
        <fullName evidence="1">Uncharacterized protein</fullName>
    </submittedName>
</protein>
<accession>A0A380LNK1</accession>
<proteinExistence type="predicted"/>
<reference evidence="1 2" key="1">
    <citation type="submission" date="2018-06" db="EMBL/GenBank/DDBJ databases">
        <authorList>
            <consortium name="Pathogen Informatics"/>
            <person name="Doyle S."/>
        </authorList>
    </citation>
    <scope>NUCLEOTIDE SEQUENCE [LARGE SCALE GENOMIC DNA]</scope>
    <source>
        <strain evidence="1 2">NCTC11087</strain>
    </source>
</reference>
<dbReference type="EMBL" id="UHFX01000003">
    <property type="protein sequence ID" value="SUO03436.1"/>
    <property type="molecule type" value="Genomic_DNA"/>
</dbReference>
<sequence>MYGETVVYGTIGGQNLSNSMMRASINGSTIEGEELEDVVAPTYVIAWNFPGGITGHSFSEYGSWGFLLNVGEPCDDVQLAERLNALGLISYEGTDLSTIEFPEGEEAAKNEINRLLNQYLLRMMNYTTNNPSGPYNIYAFQNAFSGCVTVVSGQ</sequence>
<evidence type="ECO:0000313" key="1">
    <source>
        <dbReference type="EMBL" id="SUO03436.1"/>
    </source>
</evidence>
<dbReference type="AlphaFoldDB" id="A0A380LNK1"/>
<dbReference type="Proteomes" id="UP000255523">
    <property type="component" value="Unassembled WGS sequence"/>
</dbReference>
<organism evidence="1 2">
    <name type="scientific">Faecalicoccus pleomorphus</name>
    <dbReference type="NCBI Taxonomy" id="1323"/>
    <lineage>
        <taxon>Bacteria</taxon>
        <taxon>Bacillati</taxon>
        <taxon>Bacillota</taxon>
        <taxon>Erysipelotrichia</taxon>
        <taxon>Erysipelotrichales</taxon>
        <taxon>Erysipelotrichaceae</taxon>
        <taxon>Faecalicoccus</taxon>
    </lineage>
</organism>
<keyword evidence="2" id="KW-1185">Reference proteome</keyword>
<dbReference type="GeneID" id="77461292"/>
<gene>
    <name evidence="1" type="ORF">NCTC11087_00298</name>
</gene>